<keyword evidence="3" id="KW-1185">Reference proteome</keyword>
<sequence length="159" mass="18331">MSTDAIVLLKNDHKTVEKLFKEFEKAGEDAHREKRRIADSIIEELTVHAYIEEEIFYPAAREAVPETKDHVLESVEEHHVVVWMLSELVGMDPADETFDAKVTVLTENVRHHVEEEEDEWFPEVRSAMGRKRLQELGQRMIDARSSAPKNPLELKSAKA</sequence>
<dbReference type="Proteomes" id="UP000631670">
    <property type="component" value="Unassembled WGS sequence"/>
</dbReference>
<feature type="domain" description="Hemerythrin-like" evidence="1">
    <location>
        <begin position="5"/>
        <end position="123"/>
    </location>
</feature>
<accession>A0ABR9HS65</accession>
<dbReference type="Gene3D" id="1.20.120.520">
    <property type="entry name" value="nmb1532 protein domain like"/>
    <property type="match status" value="1"/>
</dbReference>
<reference evidence="2 3" key="1">
    <citation type="submission" date="2020-10" db="EMBL/GenBank/DDBJ databases">
        <title>Sequencing the genomes of 1000 actinobacteria strains.</title>
        <authorList>
            <person name="Klenk H.-P."/>
        </authorList>
    </citation>
    <scope>NUCLEOTIDE SEQUENCE [LARGE SCALE GENOMIC DNA]</scope>
    <source>
        <strain evidence="2 3">DSM 44653</strain>
    </source>
</reference>
<protein>
    <submittedName>
        <fullName evidence="2">Hemerythrin superfamily protein</fullName>
    </submittedName>
</protein>
<dbReference type="InterPro" id="IPR012312">
    <property type="entry name" value="Hemerythrin-like"/>
</dbReference>
<dbReference type="EMBL" id="JADBEG010000001">
    <property type="protein sequence ID" value="MBE1493772.1"/>
    <property type="molecule type" value="Genomic_DNA"/>
</dbReference>
<dbReference type="PANTHER" id="PTHR35585">
    <property type="entry name" value="HHE DOMAIN PROTEIN (AFU_ORTHOLOGUE AFUA_4G00730)"/>
    <property type="match status" value="1"/>
</dbReference>
<dbReference type="RefSeq" id="WP_086862364.1">
    <property type="nucleotide sequence ID" value="NZ_JADBEG010000001.1"/>
</dbReference>
<evidence type="ECO:0000259" key="1">
    <source>
        <dbReference type="Pfam" id="PF01814"/>
    </source>
</evidence>
<evidence type="ECO:0000313" key="3">
    <source>
        <dbReference type="Proteomes" id="UP000631670"/>
    </source>
</evidence>
<dbReference type="PANTHER" id="PTHR35585:SF1">
    <property type="entry name" value="HHE DOMAIN PROTEIN (AFU_ORTHOLOGUE AFUA_4G00730)"/>
    <property type="match status" value="1"/>
</dbReference>
<dbReference type="Pfam" id="PF01814">
    <property type="entry name" value="Hemerythrin"/>
    <property type="match status" value="1"/>
</dbReference>
<name>A0ABR9HS65_9PSEU</name>
<comment type="caution">
    <text evidence="2">The sequence shown here is derived from an EMBL/GenBank/DDBJ whole genome shotgun (WGS) entry which is preliminary data.</text>
</comment>
<evidence type="ECO:0000313" key="2">
    <source>
        <dbReference type="EMBL" id="MBE1493772.1"/>
    </source>
</evidence>
<gene>
    <name evidence="2" type="ORF">H4696_000872</name>
</gene>
<proteinExistence type="predicted"/>
<organism evidence="2 3">
    <name type="scientific">Amycolatopsis lexingtonensis</name>
    <dbReference type="NCBI Taxonomy" id="218822"/>
    <lineage>
        <taxon>Bacteria</taxon>
        <taxon>Bacillati</taxon>
        <taxon>Actinomycetota</taxon>
        <taxon>Actinomycetes</taxon>
        <taxon>Pseudonocardiales</taxon>
        <taxon>Pseudonocardiaceae</taxon>
        <taxon>Amycolatopsis</taxon>
    </lineage>
</organism>